<dbReference type="AlphaFoldDB" id="A0A8S9XEP6"/>
<sequence>MATGTSKSDSDESGNRGEQIARISIKIPPLWRRNVKVWRLQVDAQFANSPVTQELTKYNYVLASLDGDVAELISDLLLKPLSNTPYTDLMTRLQTEFEISEGRKVPYPGTSQFRAIMVVNGWGPETAAVRLMAALRGMAHATAAIFQRPSVICLQRRMLHPNDSEPKDKHVGS</sequence>
<dbReference type="Pfam" id="PF23055">
    <property type="entry name" value="DUF7041"/>
    <property type="match status" value="1"/>
</dbReference>
<protein>
    <recommendedName>
        <fullName evidence="1">DUF7041 domain-containing protein</fullName>
    </recommendedName>
</protein>
<feature type="domain" description="DUF7041" evidence="1">
    <location>
        <begin position="27"/>
        <end position="103"/>
    </location>
</feature>
<dbReference type="PANTHER" id="PTHR33327">
    <property type="entry name" value="ENDONUCLEASE"/>
    <property type="match status" value="1"/>
</dbReference>
<dbReference type="InterPro" id="IPR055469">
    <property type="entry name" value="DUF7041"/>
</dbReference>
<name>A0A8S9XEP6_APOLU</name>
<evidence type="ECO:0000313" key="2">
    <source>
        <dbReference type="EMBL" id="KAF6207433.1"/>
    </source>
</evidence>
<gene>
    <name evidence="2" type="ORF">GE061_018676</name>
</gene>
<dbReference type="EMBL" id="WIXP02000008">
    <property type="protein sequence ID" value="KAF6207433.1"/>
    <property type="molecule type" value="Genomic_DNA"/>
</dbReference>
<evidence type="ECO:0000313" key="3">
    <source>
        <dbReference type="Proteomes" id="UP000466442"/>
    </source>
</evidence>
<dbReference type="PANTHER" id="PTHR33327:SF3">
    <property type="entry name" value="RNA-DIRECTED DNA POLYMERASE"/>
    <property type="match status" value="1"/>
</dbReference>
<evidence type="ECO:0000259" key="1">
    <source>
        <dbReference type="Pfam" id="PF23055"/>
    </source>
</evidence>
<dbReference type="Proteomes" id="UP000466442">
    <property type="component" value="Unassembled WGS sequence"/>
</dbReference>
<comment type="caution">
    <text evidence="2">The sequence shown here is derived from an EMBL/GenBank/DDBJ whole genome shotgun (WGS) entry which is preliminary data.</text>
</comment>
<accession>A0A8S9XEP6</accession>
<dbReference type="OrthoDB" id="6260718at2759"/>
<proteinExistence type="predicted"/>
<keyword evidence="3" id="KW-1185">Reference proteome</keyword>
<reference evidence="2" key="1">
    <citation type="journal article" date="2021" name="Mol. Ecol. Resour.">
        <title>Apolygus lucorum genome provides insights into omnivorousness and mesophyll feeding.</title>
        <authorList>
            <person name="Liu Y."/>
            <person name="Liu H."/>
            <person name="Wang H."/>
            <person name="Huang T."/>
            <person name="Liu B."/>
            <person name="Yang B."/>
            <person name="Yin L."/>
            <person name="Li B."/>
            <person name="Zhang Y."/>
            <person name="Zhang S."/>
            <person name="Jiang F."/>
            <person name="Zhang X."/>
            <person name="Ren Y."/>
            <person name="Wang B."/>
            <person name="Wang S."/>
            <person name="Lu Y."/>
            <person name="Wu K."/>
            <person name="Fan W."/>
            <person name="Wang G."/>
        </authorList>
    </citation>
    <scope>NUCLEOTIDE SEQUENCE</scope>
    <source>
        <strain evidence="2">12Hb</strain>
    </source>
</reference>
<organism evidence="2 3">
    <name type="scientific">Apolygus lucorum</name>
    <name type="common">Small green plant bug</name>
    <name type="synonym">Lygocoris lucorum</name>
    <dbReference type="NCBI Taxonomy" id="248454"/>
    <lineage>
        <taxon>Eukaryota</taxon>
        <taxon>Metazoa</taxon>
        <taxon>Ecdysozoa</taxon>
        <taxon>Arthropoda</taxon>
        <taxon>Hexapoda</taxon>
        <taxon>Insecta</taxon>
        <taxon>Pterygota</taxon>
        <taxon>Neoptera</taxon>
        <taxon>Paraneoptera</taxon>
        <taxon>Hemiptera</taxon>
        <taxon>Heteroptera</taxon>
        <taxon>Panheteroptera</taxon>
        <taxon>Cimicomorpha</taxon>
        <taxon>Miridae</taxon>
        <taxon>Mirini</taxon>
        <taxon>Apolygus</taxon>
    </lineage>
</organism>